<evidence type="ECO:0000256" key="2">
    <source>
        <dbReference type="ARBA" id="ARBA00022737"/>
    </source>
</evidence>
<organism evidence="3 4">
    <name type="scientific">Candidula unifasciata</name>
    <dbReference type="NCBI Taxonomy" id="100452"/>
    <lineage>
        <taxon>Eukaryota</taxon>
        <taxon>Metazoa</taxon>
        <taxon>Spiralia</taxon>
        <taxon>Lophotrochozoa</taxon>
        <taxon>Mollusca</taxon>
        <taxon>Gastropoda</taxon>
        <taxon>Heterobranchia</taxon>
        <taxon>Euthyneura</taxon>
        <taxon>Panpulmonata</taxon>
        <taxon>Eupulmonata</taxon>
        <taxon>Stylommatophora</taxon>
        <taxon>Helicina</taxon>
        <taxon>Helicoidea</taxon>
        <taxon>Geomitridae</taxon>
        <taxon>Candidula</taxon>
    </lineage>
</organism>
<protein>
    <submittedName>
        <fullName evidence="3">Uncharacterized protein</fullName>
    </submittedName>
</protein>
<accession>A0A8S3YUE2</accession>
<dbReference type="Proteomes" id="UP000678393">
    <property type="component" value="Unassembled WGS sequence"/>
</dbReference>
<dbReference type="EMBL" id="CAJHNH020000783">
    <property type="protein sequence ID" value="CAG5119858.1"/>
    <property type="molecule type" value="Genomic_DNA"/>
</dbReference>
<keyword evidence="1" id="KW-0433">Leucine-rich repeat</keyword>
<dbReference type="InterPro" id="IPR050333">
    <property type="entry name" value="SLRP"/>
</dbReference>
<dbReference type="SUPFAM" id="SSF52058">
    <property type="entry name" value="L domain-like"/>
    <property type="match status" value="2"/>
</dbReference>
<keyword evidence="4" id="KW-1185">Reference proteome</keyword>
<evidence type="ECO:0000313" key="3">
    <source>
        <dbReference type="EMBL" id="CAG5119858.1"/>
    </source>
</evidence>
<dbReference type="Pfam" id="PF13855">
    <property type="entry name" value="LRR_8"/>
    <property type="match status" value="1"/>
</dbReference>
<dbReference type="InterPro" id="IPR032675">
    <property type="entry name" value="LRR_dom_sf"/>
</dbReference>
<gene>
    <name evidence="3" type="ORF">CUNI_LOCUS5416</name>
</gene>
<keyword evidence="2" id="KW-0677">Repeat</keyword>
<evidence type="ECO:0000313" key="4">
    <source>
        <dbReference type="Proteomes" id="UP000678393"/>
    </source>
</evidence>
<reference evidence="3" key="1">
    <citation type="submission" date="2021-04" db="EMBL/GenBank/DDBJ databases">
        <authorList>
            <consortium name="Molecular Ecology Group"/>
        </authorList>
    </citation>
    <scope>NUCLEOTIDE SEQUENCE</scope>
</reference>
<proteinExistence type="predicted"/>
<sequence length="503" mass="55496">MINTSREKWQKKVQTVSTAYPVLDTDDESREFTECSCGQTVIMCNDLGLSAMPLTTIKQNMYYTSLQLDSNNITTITGGSLPANLTDISFVVNPITTIEDDAFDGSENTLTSLTFSQAHFIKLPDAFLHLNVLNFLEITESIVEDWNDKAMKHIGSFLGTLSIENVPVKTWPTWLQYFTNLTDLGIGGASIKDIPDNGLDSMINTLTDLTLNNNSLTIVPFAISKLTALQLLALDKNKIANATYLPQKSKLRSLSLNGNKLHDSKELSNVLKPYGSTLVDFEISSNQLTSFPDLNILTLISDIDFRHNRLSDPNSGSLPPGLDQVKLGSNNLPRLPRFLCTMNSVSQLFAGSNSITELEAVGFPPSTHGVELENNKLTEITNTSFPVNASITYILLNNNPLVRITDDAFKNLPHLLELQVRNTKLTRLPLALIYLPKLDEFDISDTTSLVCTCLEHSLMQWILKITSTMVKGTCGKTSVEYFYTVLSQGCPGTRGVIEEGPAI</sequence>
<name>A0A8S3YUE2_9EUPU</name>
<comment type="caution">
    <text evidence="3">The sequence shown here is derived from an EMBL/GenBank/DDBJ whole genome shotgun (WGS) entry which is preliminary data.</text>
</comment>
<dbReference type="AlphaFoldDB" id="A0A8S3YUE2"/>
<dbReference type="OrthoDB" id="676979at2759"/>
<dbReference type="InterPro" id="IPR001611">
    <property type="entry name" value="Leu-rich_rpt"/>
</dbReference>
<dbReference type="PANTHER" id="PTHR45712">
    <property type="entry name" value="AGAP008170-PA"/>
    <property type="match status" value="1"/>
</dbReference>
<evidence type="ECO:0000256" key="1">
    <source>
        <dbReference type="ARBA" id="ARBA00022614"/>
    </source>
</evidence>
<dbReference type="Gene3D" id="3.80.10.10">
    <property type="entry name" value="Ribonuclease Inhibitor"/>
    <property type="match status" value="4"/>
</dbReference>
<dbReference type="PANTHER" id="PTHR45712:SF22">
    <property type="entry name" value="INSULIN-LIKE GROWTH FACTOR-BINDING PROTEIN COMPLEX ACID LABILE SUBUNIT"/>
    <property type="match status" value="1"/>
</dbReference>